<evidence type="ECO:0000313" key="2">
    <source>
        <dbReference type="EMBL" id="EFG46615.1"/>
    </source>
</evidence>
<gene>
    <name evidence="2" type="ORF">HMPREF0183_2060</name>
</gene>
<keyword evidence="1" id="KW-0472">Membrane</keyword>
<keyword evidence="1" id="KW-0812">Transmembrane</keyword>
<name>D4YQ50_9MICO</name>
<accession>D4YQ50</accession>
<proteinExistence type="predicted"/>
<reference evidence="2 3" key="1">
    <citation type="submission" date="2010-04" db="EMBL/GenBank/DDBJ databases">
        <authorList>
            <person name="Qin X."/>
            <person name="Bachman B."/>
            <person name="Battles P."/>
            <person name="Bell A."/>
            <person name="Bess C."/>
            <person name="Bickham C."/>
            <person name="Chaboub L."/>
            <person name="Chen D."/>
            <person name="Coyle M."/>
            <person name="Deiros D.R."/>
            <person name="Dinh H."/>
            <person name="Forbes L."/>
            <person name="Fowler G."/>
            <person name="Francisco L."/>
            <person name="Fu Q."/>
            <person name="Gubbala S."/>
            <person name="Hale W."/>
            <person name="Han Y."/>
            <person name="Hemphill L."/>
            <person name="Highlander S.K."/>
            <person name="Hirani K."/>
            <person name="Hogues M."/>
            <person name="Jackson L."/>
            <person name="Jakkamsetti A."/>
            <person name="Javaid M."/>
            <person name="Jiang H."/>
            <person name="Korchina V."/>
            <person name="Kovar C."/>
            <person name="Lara F."/>
            <person name="Lee S."/>
            <person name="Mata R."/>
            <person name="Mathew T."/>
            <person name="Moen C."/>
            <person name="Morales K."/>
            <person name="Munidasa M."/>
            <person name="Nazareth L."/>
            <person name="Ngo R."/>
            <person name="Nguyen L."/>
            <person name="Okwuonu G."/>
            <person name="Ongeri F."/>
            <person name="Patil S."/>
            <person name="Petrosino J."/>
            <person name="Pham C."/>
            <person name="Pham P."/>
            <person name="Pu L.-L."/>
            <person name="Puazo M."/>
            <person name="Raj R."/>
            <person name="Reid J."/>
            <person name="Rouhana J."/>
            <person name="Saada N."/>
            <person name="Shang Y."/>
            <person name="Simmons D."/>
            <person name="Thornton R."/>
            <person name="Warren J."/>
            <person name="Weissenberger G."/>
            <person name="Zhang J."/>
            <person name="Zhang L."/>
            <person name="Zhou C."/>
            <person name="Zhu D."/>
            <person name="Muzny D."/>
            <person name="Worley K."/>
            <person name="Gibbs R."/>
        </authorList>
    </citation>
    <scope>NUCLEOTIDE SEQUENCE [LARGE SCALE GENOMIC DNA]</scope>
    <source>
        <strain evidence="2 3">ATCC 49030</strain>
    </source>
</reference>
<organism evidence="2 3">
    <name type="scientific">Brevibacterium mcbrellneri ATCC 49030</name>
    <dbReference type="NCBI Taxonomy" id="585530"/>
    <lineage>
        <taxon>Bacteria</taxon>
        <taxon>Bacillati</taxon>
        <taxon>Actinomycetota</taxon>
        <taxon>Actinomycetes</taxon>
        <taxon>Micrococcales</taxon>
        <taxon>Brevibacteriaceae</taxon>
        <taxon>Brevibacterium</taxon>
    </lineage>
</organism>
<protein>
    <submittedName>
        <fullName evidence="2">Uncharacterized protein</fullName>
    </submittedName>
</protein>
<evidence type="ECO:0000256" key="1">
    <source>
        <dbReference type="SAM" id="Phobius"/>
    </source>
</evidence>
<dbReference type="EMBL" id="ADNU01000069">
    <property type="protein sequence ID" value="EFG46615.1"/>
    <property type="molecule type" value="Genomic_DNA"/>
</dbReference>
<keyword evidence="3" id="KW-1185">Reference proteome</keyword>
<keyword evidence="1" id="KW-1133">Transmembrane helix</keyword>
<evidence type="ECO:0000313" key="3">
    <source>
        <dbReference type="Proteomes" id="UP000005714"/>
    </source>
</evidence>
<sequence>MTFSNTPRLLKVVIGSALLFLTAGFGFVVWSRNSEAGWISLGAVAIFALILGAGLALWAAIWLISLALKHRNN</sequence>
<dbReference type="RefSeq" id="WP_005885723.1">
    <property type="nucleotide sequence ID" value="NZ_ADNU01000069.1"/>
</dbReference>
<dbReference type="Proteomes" id="UP000005714">
    <property type="component" value="Unassembled WGS sequence"/>
</dbReference>
<feature type="transmembrane region" description="Helical" evidence="1">
    <location>
        <begin position="36"/>
        <end position="68"/>
    </location>
</feature>
<feature type="transmembrane region" description="Helical" evidence="1">
    <location>
        <begin position="12"/>
        <end position="30"/>
    </location>
</feature>
<comment type="caution">
    <text evidence="2">The sequence shown here is derived from an EMBL/GenBank/DDBJ whole genome shotgun (WGS) entry which is preliminary data.</text>
</comment>
<dbReference type="AlphaFoldDB" id="D4YQ50"/>
<dbReference type="STRING" id="585530.HMPREF0183_2060"/>